<feature type="compositionally biased region" description="Polar residues" evidence="4">
    <location>
        <begin position="94"/>
        <end position="106"/>
    </location>
</feature>
<evidence type="ECO:0000259" key="5">
    <source>
        <dbReference type="Pfam" id="PF18052"/>
    </source>
</evidence>
<sequence length="114" mass="12720">MAVGEIFLTAFINVMFNKLASTEFFDFEKQVTESAMKLWLEDLRDLAYDMDDLLDAIATEAFVRMGSKIEKITNRVQEIAKQIGGLRLLRNAGGSSNARETVTTQIPGDPKFGP</sequence>
<dbReference type="InterPro" id="IPR041118">
    <property type="entry name" value="Rx_N"/>
</dbReference>
<evidence type="ECO:0000313" key="6">
    <source>
        <dbReference type="EMBL" id="RVX00335.1"/>
    </source>
</evidence>
<evidence type="ECO:0000256" key="2">
    <source>
        <dbReference type="ARBA" id="ARBA00022741"/>
    </source>
</evidence>
<gene>
    <name evidence="6" type="ORF">CK203_024598</name>
</gene>
<comment type="caution">
    <text evidence="6">The sequence shown here is derived from an EMBL/GenBank/DDBJ whole genome shotgun (WGS) entry which is preliminary data.</text>
</comment>
<feature type="region of interest" description="Disordered" evidence="4">
    <location>
        <begin position="94"/>
        <end position="114"/>
    </location>
</feature>
<accession>A0A438IV57</accession>
<dbReference type="GO" id="GO:0006952">
    <property type="term" value="P:defense response"/>
    <property type="evidence" value="ECO:0007669"/>
    <property type="project" value="UniProtKB-KW"/>
</dbReference>
<evidence type="ECO:0000256" key="1">
    <source>
        <dbReference type="ARBA" id="ARBA00022737"/>
    </source>
</evidence>
<protein>
    <recommendedName>
        <fullName evidence="5">Disease resistance N-terminal domain-containing protein</fullName>
    </recommendedName>
</protein>
<keyword evidence="3" id="KW-0611">Plant defense</keyword>
<dbReference type="Proteomes" id="UP000288805">
    <property type="component" value="Unassembled WGS sequence"/>
</dbReference>
<dbReference type="Gene3D" id="1.20.5.4130">
    <property type="match status" value="1"/>
</dbReference>
<dbReference type="AlphaFoldDB" id="A0A438IV57"/>
<dbReference type="Pfam" id="PF18052">
    <property type="entry name" value="Rx_N"/>
    <property type="match status" value="1"/>
</dbReference>
<reference evidence="6 7" key="1">
    <citation type="journal article" date="2018" name="PLoS Genet.">
        <title>Population sequencing reveals clonal diversity and ancestral inbreeding in the grapevine cultivar Chardonnay.</title>
        <authorList>
            <person name="Roach M.J."/>
            <person name="Johnson D.L."/>
            <person name="Bohlmann J."/>
            <person name="van Vuuren H.J."/>
            <person name="Jones S.J."/>
            <person name="Pretorius I.S."/>
            <person name="Schmidt S.A."/>
            <person name="Borneman A.R."/>
        </authorList>
    </citation>
    <scope>NUCLEOTIDE SEQUENCE [LARGE SCALE GENOMIC DNA]</scope>
    <source>
        <strain evidence="7">cv. Chardonnay</strain>
        <tissue evidence="6">Leaf</tissue>
    </source>
</reference>
<organism evidence="6 7">
    <name type="scientific">Vitis vinifera</name>
    <name type="common">Grape</name>
    <dbReference type="NCBI Taxonomy" id="29760"/>
    <lineage>
        <taxon>Eukaryota</taxon>
        <taxon>Viridiplantae</taxon>
        <taxon>Streptophyta</taxon>
        <taxon>Embryophyta</taxon>
        <taxon>Tracheophyta</taxon>
        <taxon>Spermatophyta</taxon>
        <taxon>Magnoliopsida</taxon>
        <taxon>eudicotyledons</taxon>
        <taxon>Gunneridae</taxon>
        <taxon>Pentapetalae</taxon>
        <taxon>rosids</taxon>
        <taxon>Vitales</taxon>
        <taxon>Vitaceae</taxon>
        <taxon>Viteae</taxon>
        <taxon>Vitis</taxon>
    </lineage>
</organism>
<keyword evidence="1" id="KW-0677">Repeat</keyword>
<evidence type="ECO:0000313" key="7">
    <source>
        <dbReference type="Proteomes" id="UP000288805"/>
    </source>
</evidence>
<evidence type="ECO:0000256" key="3">
    <source>
        <dbReference type="ARBA" id="ARBA00022821"/>
    </source>
</evidence>
<feature type="domain" description="Disease resistance N-terminal" evidence="5">
    <location>
        <begin position="28"/>
        <end position="64"/>
    </location>
</feature>
<dbReference type="EMBL" id="QGNW01000082">
    <property type="protein sequence ID" value="RVX00335.1"/>
    <property type="molecule type" value="Genomic_DNA"/>
</dbReference>
<name>A0A438IV57_VITVI</name>
<keyword evidence="2" id="KW-0547">Nucleotide-binding</keyword>
<dbReference type="GO" id="GO:0000166">
    <property type="term" value="F:nucleotide binding"/>
    <property type="evidence" value="ECO:0007669"/>
    <property type="project" value="UniProtKB-KW"/>
</dbReference>
<evidence type="ECO:0000256" key="4">
    <source>
        <dbReference type="SAM" id="MobiDB-lite"/>
    </source>
</evidence>
<proteinExistence type="predicted"/>